<sequence length="282" mass="32020">MSQSTRRTRPEMIGEAIKEYIARHGLGPGDRLPQESHLVEALDASKGTIREALRGLAAQGLIQTRTGPGGGAFICEVSDDRAMELLSNYFFFRPPTIHDIYEVRKQLQPVMVASLEGQLDESAFERLEAMLTHYDHPPASQEEEQAQRLKELEFHLVLVDYCPNPLLALNCRFMIRLLMSLTTCRRIYAQPYPELRQRGYHYQRRLLEALRRNAMDEAREIMAEHMQAAQALMEAREATLDKAFFRAGAGDDETPSREYLALRDYSAHPVMDAVDTTAPPTG</sequence>
<dbReference type="EMBL" id="JACHXP010000006">
    <property type="protein sequence ID" value="MBB3190420.1"/>
    <property type="molecule type" value="Genomic_DNA"/>
</dbReference>
<keyword evidence="7" id="KW-1185">Reference proteome</keyword>
<keyword evidence="1" id="KW-0805">Transcription regulation</keyword>
<dbReference type="Pfam" id="PF07729">
    <property type="entry name" value="FCD"/>
    <property type="match status" value="1"/>
</dbReference>
<dbReference type="PRINTS" id="PR00035">
    <property type="entry name" value="HTHGNTR"/>
</dbReference>
<accession>A0A839V8W2</accession>
<dbReference type="SUPFAM" id="SSF48008">
    <property type="entry name" value="GntR ligand-binding domain-like"/>
    <property type="match status" value="1"/>
</dbReference>
<dbReference type="InterPro" id="IPR011711">
    <property type="entry name" value="GntR_C"/>
</dbReference>
<gene>
    <name evidence="6" type="ORF">FHR94_001653</name>
</gene>
<keyword evidence="4" id="KW-0175">Coiled coil</keyword>
<evidence type="ECO:0000256" key="1">
    <source>
        <dbReference type="ARBA" id="ARBA00023015"/>
    </source>
</evidence>
<evidence type="ECO:0000259" key="5">
    <source>
        <dbReference type="PROSITE" id="PS50949"/>
    </source>
</evidence>
<dbReference type="InterPro" id="IPR000524">
    <property type="entry name" value="Tscrpt_reg_HTH_GntR"/>
</dbReference>
<comment type="caution">
    <text evidence="6">The sequence shown here is derived from an EMBL/GenBank/DDBJ whole genome shotgun (WGS) entry which is preliminary data.</text>
</comment>
<dbReference type="GO" id="GO:0003700">
    <property type="term" value="F:DNA-binding transcription factor activity"/>
    <property type="evidence" value="ECO:0007669"/>
    <property type="project" value="InterPro"/>
</dbReference>
<dbReference type="InterPro" id="IPR036388">
    <property type="entry name" value="WH-like_DNA-bd_sf"/>
</dbReference>
<dbReference type="Proteomes" id="UP000547614">
    <property type="component" value="Unassembled WGS sequence"/>
</dbReference>
<dbReference type="RefSeq" id="WP_183325152.1">
    <property type="nucleotide sequence ID" value="NZ_JACHXP010000006.1"/>
</dbReference>
<dbReference type="CDD" id="cd07377">
    <property type="entry name" value="WHTH_GntR"/>
    <property type="match status" value="1"/>
</dbReference>
<dbReference type="PANTHER" id="PTHR43537:SF5">
    <property type="entry name" value="UXU OPERON TRANSCRIPTIONAL REGULATOR"/>
    <property type="match status" value="1"/>
</dbReference>
<evidence type="ECO:0000256" key="3">
    <source>
        <dbReference type="ARBA" id="ARBA00023163"/>
    </source>
</evidence>
<feature type="domain" description="HTH gntR-type" evidence="5">
    <location>
        <begin position="7"/>
        <end position="77"/>
    </location>
</feature>
<dbReference type="Gene3D" id="1.20.120.530">
    <property type="entry name" value="GntR ligand-binding domain-like"/>
    <property type="match status" value="1"/>
</dbReference>
<dbReference type="SMART" id="SM00345">
    <property type="entry name" value="HTH_GNTR"/>
    <property type="match status" value="1"/>
</dbReference>
<dbReference type="PROSITE" id="PS50949">
    <property type="entry name" value="HTH_GNTR"/>
    <property type="match status" value="1"/>
</dbReference>
<dbReference type="SUPFAM" id="SSF46785">
    <property type="entry name" value="Winged helix' DNA-binding domain"/>
    <property type="match status" value="1"/>
</dbReference>
<dbReference type="SMART" id="SM00895">
    <property type="entry name" value="FCD"/>
    <property type="match status" value="1"/>
</dbReference>
<dbReference type="GO" id="GO:0003677">
    <property type="term" value="F:DNA binding"/>
    <property type="evidence" value="ECO:0007669"/>
    <property type="project" value="UniProtKB-KW"/>
</dbReference>
<evidence type="ECO:0000313" key="7">
    <source>
        <dbReference type="Proteomes" id="UP000547614"/>
    </source>
</evidence>
<keyword evidence="2 6" id="KW-0238">DNA-binding</keyword>
<dbReference type="InterPro" id="IPR008920">
    <property type="entry name" value="TF_FadR/GntR_C"/>
</dbReference>
<name>A0A839V8W2_9GAMM</name>
<keyword evidence="3" id="KW-0804">Transcription</keyword>
<dbReference type="AlphaFoldDB" id="A0A839V8W2"/>
<dbReference type="Gene3D" id="1.10.10.10">
    <property type="entry name" value="Winged helix-like DNA-binding domain superfamily/Winged helix DNA-binding domain"/>
    <property type="match status" value="1"/>
</dbReference>
<protein>
    <submittedName>
        <fullName evidence="6">DNA-binding FadR family transcriptional regulator</fullName>
    </submittedName>
</protein>
<organism evidence="6 7">
    <name type="scientific">Halomonas cerina</name>
    <dbReference type="NCBI Taxonomy" id="447424"/>
    <lineage>
        <taxon>Bacteria</taxon>
        <taxon>Pseudomonadati</taxon>
        <taxon>Pseudomonadota</taxon>
        <taxon>Gammaproteobacteria</taxon>
        <taxon>Oceanospirillales</taxon>
        <taxon>Halomonadaceae</taxon>
        <taxon>Halomonas</taxon>
    </lineage>
</organism>
<reference evidence="6 7" key="1">
    <citation type="submission" date="2020-08" db="EMBL/GenBank/DDBJ databases">
        <title>Genomic Encyclopedia of Type Strains, Phase III (KMG-III): the genomes of soil and plant-associated and newly described type strains.</title>
        <authorList>
            <person name="Whitman W."/>
        </authorList>
    </citation>
    <scope>NUCLEOTIDE SEQUENCE [LARGE SCALE GENOMIC DNA]</scope>
    <source>
        <strain evidence="6 7">CECT 7282</strain>
    </source>
</reference>
<proteinExistence type="predicted"/>
<evidence type="ECO:0000313" key="6">
    <source>
        <dbReference type="EMBL" id="MBB3190420.1"/>
    </source>
</evidence>
<feature type="coiled-coil region" evidence="4">
    <location>
        <begin position="204"/>
        <end position="235"/>
    </location>
</feature>
<dbReference type="Pfam" id="PF00392">
    <property type="entry name" value="GntR"/>
    <property type="match status" value="1"/>
</dbReference>
<dbReference type="InterPro" id="IPR036390">
    <property type="entry name" value="WH_DNA-bd_sf"/>
</dbReference>
<evidence type="ECO:0000256" key="2">
    <source>
        <dbReference type="ARBA" id="ARBA00023125"/>
    </source>
</evidence>
<dbReference type="PANTHER" id="PTHR43537">
    <property type="entry name" value="TRANSCRIPTIONAL REGULATOR, GNTR FAMILY"/>
    <property type="match status" value="1"/>
</dbReference>
<evidence type="ECO:0000256" key="4">
    <source>
        <dbReference type="SAM" id="Coils"/>
    </source>
</evidence>